<evidence type="ECO:0000256" key="2">
    <source>
        <dbReference type="ARBA" id="ARBA00023315"/>
    </source>
</evidence>
<evidence type="ECO:0000313" key="4">
    <source>
        <dbReference type="EMBL" id="GIJ67331.1"/>
    </source>
</evidence>
<dbReference type="PANTHER" id="PTHR43877">
    <property type="entry name" value="AMINOALKYLPHOSPHONATE N-ACETYLTRANSFERASE-RELATED-RELATED"/>
    <property type="match status" value="1"/>
</dbReference>
<dbReference type="SUPFAM" id="SSF55729">
    <property type="entry name" value="Acyl-CoA N-acyltransferases (Nat)"/>
    <property type="match status" value="2"/>
</dbReference>
<sequence>MADLPEPFTSRPYRAGDAAALTALYNAVEVHAGGHAGYVDDETEAVIAATIVDVETDSRLVFSPDGELVAAGAVAAPPTGGYRIDAYGGVMPQWRGRGLGRAVFDWQIGRAREIYQAAGSPTDWIFETGTIVGDDSAIRLYERFGGAPSRYFFEMVAPAKDNSRPAPEGLRVQPYQPAFERTLYDAHMEAFSDHWGFQKREFDKWVGFTVRSDVFRPDLSRLAFDGDELVAYVLTYNDADPERVYVGQVGTRRPWRRRGHAGALLADVLAGAAASGKGFVYLSVDADSPTGAVGLYEGAGFATETTSVDYRFAL</sequence>
<dbReference type="PROSITE" id="PS51186">
    <property type="entry name" value="GNAT"/>
    <property type="match status" value="2"/>
</dbReference>
<comment type="caution">
    <text evidence="4">The sequence shown here is derived from an EMBL/GenBank/DDBJ whole genome shotgun (WGS) entry which is preliminary data.</text>
</comment>
<protein>
    <submittedName>
        <fullName evidence="4">Putative acetyltransferase, GNAT</fullName>
    </submittedName>
</protein>
<dbReference type="Pfam" id="PF00583">
    <property type="entry name" value="Acetyltransf_1"/>
    <property type="match status" value="1"/>
</dbReference>
<keyword evidence="2" id="KW-0012">Acyltransferase</keyword>
<dbReference type="Proteomes" id="UP000635606">
    <property type="component" value="Unassembled WGS sequence"/>
</dbReference>
<dbReference type="CDD" id="cd04301">
    <property type="entry name" value="NAT_SF"/>
    <property type="match status" value="1"/>
</dbReference>
<dbReference type="GO" id="GO:0016747">
    <property type="term" value="F:acyltransferase activity, transferring groups other than amino-acyl groups"/>
    <property type="evidence" value="ECO:0007669"/>
    <property type="project" value="InterPro"/>
</dbReference>
<feature type="domain" description="N-acetyltransferase" evidence="3">
    <location>
        <begin position="170"/>
        <end position="314"/>
    </location>
</feature>
<evidence type="ECO:0000256" key="1">
    <source>
        <dbReference type="ARBA" id="ARBA00022679"/>
    </source>
</evidence>
<proteinExistence type="predicted"/>
<feature type="domain" description="N-acetyltransferase" evidence="3">
    <location>
        <begin position="8"/>
        <end position="167"/>
    </location>
</feature>
<dbReference type="InterPro" id="IPR050832">
    <property type="entry name" value="Bact_Acetyltransf"/>
</dbReference>
<gene>
    <name evidence="4" type="ORF">Voc01_022480</name>
</gene>
<evidence type="ECO:0000259" key="3">
    <source>
        <dbReference type="PROSITE" id="PS51186"/>
    </source>
</evidence>
<keyword evidence="1" id="KW-0808">Transferase</keyword>
<organism evidence="4 5">
    <name type="scientific">Virgisporangium ochraceum</name>
    <dbReference type="NCBI Taxonomy" id="65505"/>
    <lineage>
        <taxon>Bacteria</taxon>
        <taxon>Bacillati</taxon>
        <taxon>Actinomycetota</taxon>
        <taxon>Actinomycetes</taxon>
        <taxon>Micromonosporales</taxon>
        <taxon>Micromonosporaceae</taxon>
        <taxon>Virgisporangium</taxon>
    </lineage>
</organism>
<dbReference type="InterPro" id="IPR000182">
    <property type="entry name" value="GNAT_dom"/>
</dbReference>
<dbReference type="Gene3D" id="3.40.630.30">
    <property type="match status" value="1"/>
</dbReference>
<dbReference type="RefSeq" id="WP_203927282.1">
    <property type="nucleotide sequence ID" value="NZ_BOPH01000024.1"/>
</dbReference>
<name>A0A8J4EA33_9ACTN</name>
<accession>A0A8J4EA33</accession>
<dbReference type="InterPro" id="IPR016181">
    <property type="entry name" value="Acyl_CoA_acyltransferase"/>
</dbReference>
<reference evidence="4" key="1">
    <citation type="submission" date="2021-01" db="EMBL/GenBank/DDBJ databases">
        <title>Whole genome shotgun sequence of Virgisporangium ochraceum NBRC 16418.</title>
        <authorList>
            <person name="Komaki H."/>
            <person name="Tamura T."/>
        </authorList>
    </citation>
    <scope>NUCLEOTIDE SEQUENCE</scope>
    <source>
        <strain evidence="4">NBRC 16418</strain>
    </source>
</reference>
<keyword evidence="5" id="KW-1185">Reference proteome</keyword>
<dbReference type="AlphaFoldDB" id="A0A8J4EA33"/>
<dbReference type="EMBL" id="BOPH01000024">
    <property type="protein sequence ID" value="GIJ67331.1"/>
    <property type="molecule type" value="Genomic_DNA"/>
</dbReference>
<evidence type="ECO:0000313" key="5">
    <source>
        <dbReference type="Proteomes" id="UP000635606"/>
    </source>
</evidence>